<protein>
    <submittedName>
        <fullName evidence="1">Uncharacterized protein</fullName>
    </submittedName>
</protein>
<organism evidence="1 2">
    <name type="scientific">Blattamonas nauphoetae</name>
    <dbReference type="NCBI Taxonomy" id="2049346"/>
    <lineage>
        <taxon>Eukaryota</taxon>
        <taxon>Metamonada</taxon>
        <taxon>Preaxostyla</taxon>
        <taxon>Oxymonadida</taxon>
        <taxon>Blattamonas</taxon>
    </lineage>
</organism>
<dbReference type="EMBL" id="JARBJD010000187">
    <property type="protein sequence ID" value="KAK2947991.1"/>
    <property type="molecule type" value="Genomic_DNA"/>
</dbReference>
<name>A0ABQ9X7R6_9EUKA</name>
<keyword evidence="2" id="KW-1185">Reference proteome</keyword>
<gene>
    <name evidence="1" type="ORF">BLNAU_17115</name>
</gene>
<evidence type="ECO:0000313" key="1">
    <source>
        <dbReference type="EMBL" id="KAK2947991.1"/>
    </source>
</evidence>
<comment type="caution">
    <text evidence="1">The sequence shown here is derived from an EMBL/GenBank/DDBJ whole genome shotgun (WGS) entry which is preliminary data.</text>
</comment>
<accession>A0ABQ9X7R6</accession>
<dbReference type="Proteomes" id="UP001281761">
    <property type="component" value="Unassembled WGS sequence"/>
</dbReference>
<reference evidence="1 2" key="1">
    <citation type="journal article" date="2022" name="bioRxiv">
        <title>Genomics of Preaxostyla Flagellates Illuminates Evolutionary Transitions and the Path Towards Mitochondrial Loss.</title>
        <authorList>
            <person name="Novak L.V.F."/>
            <person name="Treitli S.C."/>
            <person name="Pyrih J."/>
            <person name="Halakuc P."/>
            <person name="Pipaliya S.V."/>
            <person name="Vacek V."/>
            <person name="Brzon O."/>
            <person name="Soukal P."/>
            <person name="Eme L."/>
            <person name="Dacks J.B."/>
            <person name="Karnkowska A."/>
            <person name="Elias M."/>
            <person name="Hampl V."/>
        </authorList>
    </citation>
    <scope>NUCLEOTIDE SEQUENCE [LARGE SCALE GENOMIC DNA]</scope>
    <source>
        <strain evidence="1">NAU3</strain>
        <tissue evidence="1">Gut</tissue>
    </source>
</reference>
<sequence length="107" mass="12186">MRRGFEGDCGTLKFYRTEKTITKAGTSSTKFSDMLIFSIQLKGSSLTITINLIVLDYELVYDGFQWLSSVFCPDICIETTVVDDVKDTICTRDQVIHESQNWNVKKS</sequence>
<evidence type="ECO:0000313" key="2">
    <source>
        <dbReference type="Proteomes" id="UP001281761"/>
    </source>
</evidence>
<proteinExistence type="predicted"/>